<dbReference type="Gene3D" id="3.40.850.10">
    <property type="entry name" value="Kinesin motor domain"/>
    <property type="match status" value="1"/>
</dbReference>
<dbReference type="InterPro" id="IPR019821">
    <property type="entry name" value="Kinesin_motor_CS"/>
</dbReference>
<dbReference type="EMBL" id="AUWU02000005">
    <property type="protein sequence ID" value="KAH0572735.1"/>
    <property type="molecule type" value="Genomic_DNA"/>
</dbReference>
<dbReference type="Proteomes" id="UP000018208">
    <property type="component" value="Unassembled WGS sequence"/>
</dbReference>
<dbReference type="OrthoDB" id="3176171at2759"/>
<dbReference type="PANTHER" id="PTHR47968:SF67">
    <property type="entry name" value="KINESIN MOTOR DOMAIN-CONTAINING PROTEIN"/>
    <property type="match status" value="1"/>
</dbReference>
<gene>
    <name evidence="6" type="ORF">SS50377_10607</name>
    <name evidence="7" type="ORF">SS50377_24848</name>
</gene>
<organism evidence="6">
    <name type="scientific">Spironucleus salmonicida</name>
    <dbReference type="NCBI Taxonomy" id="348837"/>
    <lineage>
        <taxon>Eukaryota</taxon>
        <taxon>Metamonada</taxon>
        <taxon>Diplomonadida</taxon>
        <taxon>Hexamitidae</taxon>
        <taxon>Hexamitinae</taxon>
        <taxon>Spironucleus</taxon>
    </lineage>
</organism>
<keyword evidence="8" id="KW-1185">Reference proteome</keyword>
<accession>V6LZE4</accession>
<evidence type="ECO:0000313" key="6">
    <source>
        <dbReference type="EMBL" id="EST49121.1"/>
    </source>
</evidence>
<sequence>MSNIQVHCRIRPAGANPQMQGKREEAHQLYQVDYNDNILQIKPPKLVDNPNKKSQYNFQYSRIYDDQAKQEDIYDHLVKPLLPEFLKGINCTVFCYGQTGSGKTHTMTGGTASYKERGLMPRAIENLFNLISQDDTREYSVFCSYLQIMNDGGYDLLSQSGQSESRQLDDLEKVKLQEDGSGEMHVSGLSAHQTANIEAALNVLWNGDLNRIVTATSQNQASSRSHCVFTMHLRSKQANSDVIRQSKFHFVDLAGSERVGKTGADGKVLEQAKYINSSLFYLEMVIHALAKKDPHVPYRNSMMTFFLRDSLGGNCKTCMLATLGFEVYNLQETISTCQFAQNVAMIKNAAVVNEDVDPKLLIKRLKEENLRLKEELKLLKEGDSANANKNISQDEENTIREIVNAYIANPDQSFTLDVGSWWKLQIGIRMMKLMILEGGQQSAQIQPVVTQKVFESDSEIERLKQLLQQRDAEIEILTQMVGGEADVKKEQVKGPMYDYEQIEQDYQSRPVSEQNEVEFPPNPSFQQNTVIQNSNSISIVKNNSMNSPPQVLQQQQKSLPEQQIKAQILSNPGALCKIPIASLTLQTLKSEQILFQNFLKTYYNNGEITSQKQLLKELYGQAKQLANLVQQQRGQAENLKAEILKIVEISGRETEESDFLKQKLAGLSSEYKEGVQGLRETKAQVEGLEAEIGRGKTQIKKDFVRWYKYAVQVVSQRIKQDTDFNVGVGDCEDDIKAFYEMKDKMGI</sequence>
<keyword evidence="2 3" id="KW-0067">ATP-binding</keyword>
<evidence type="ECO:0000256" key="1">
    <source>
        <dbReference type="ARBA" id="ARBA00022741"/>
    </source>
</evidence>
<dbReference type="VEuPathDB" id="GiardiaDB:SS50377_24848"/>
<dbReference type="GO" id="GO:0005874">
    <property type="term" value="C:microtubule"/>
    <property type="evidence" value="ECO:0007669"/>
    <property type="project" value="UniProtKB-KW"/>
</dbReference>
<dbReference type="CDD" id="cd00106">
    <property type="entry name" value="KISc"/>
    <property type="match status" value="1"/>
</dbReference>
<dbReference type="SUPFAM" id="SSF52540">
    <property type="entry name" value="P-loop containing nucleoside triphosphate hydrolases"/>
    <property type="match status" value="1"/>
</dbReference>
<evidence type="ECO:0000313" key="8">
    <source>
        <dbReference type="Proteomes" id="UP000018208"/>
    </source>
</evidence>
<feature type="binding site" evidence="3">
    <location>
        <begin position="97"/>
        <end position="104"/>
    </location>
    <ligand>
        <name>ATP</name>
        <dbReference type="ChEBI" id="CHEBI:30616"/>
    </ligand>
</feature>
<dbReference type="AlphaFoldDB" id="V6LZE4"/>
<comment type="similarity">
    <text evidence="3 4">Belongs to the TRAFAC class myosin-kinesin ATPase superfamily. Kinesin family.</text>
</comment>
<dbReference type="Pfam" id="PF00225">
    <property type="entry name" value="Kinesin"/>
    <property type="match status" value="1"/>
</dbReference>
<evidence type="ECO:0000256" key="2">
    <source>
        <dbReference type="ARBA" id="ARBA00022840"/>
    </source>
</evidence>
<name>V6LZE4_9EUKA</name>
<dbReference type="PROSITE" id="PS50067">
    <property type="entry name" value="KINESIN_MOTOR_2"/>
    <property type="match status" value="1"/>
</dbReference>
<dbReference type="GO" id="GO:0005524">
    <property type="term" value="F:ATP binding"/>
    <property type="evidence" value="ECO:0007669"/>
    <property type="project" value="UniProtKB-UniRule"/>
</dbReference>
<dbReference type="InterPro" id="IPR027640">
    <property type="entry name" value="Kinesin-like_fam"/>
</dbReference>
<reference evidence="7" key="2">
    <citation type="submission" date="2020-12" db="EMBL/GenBank/DDBJ databases">
        <title>New Spironucleus salmonicida genome in near-complete chromosomes.</title>
        <authorList>
            <person name="Xu F."/>
            <person name="Kurt Z."/>
            <person name="Jimenez-Gonzalez A."/>
            <person name="Astvaldsson A."/>
            <person name="Andersson J.O."/>
            <person name="Svard S.G."/>
        </authorList>
    </citation>
    <scope>NUCLEOTIDE SEQUENCE</scope>
    <source>
        <strain evidence="7">ATCC 50377</strain>
    </source>
</reference>
<proteinExistence type="inferred from homology"/>
<evidence type="ECO:0000259" key="5">
    <source>
        <dbReference type="PROSITE" id="PS50067"/>
    </source>
</evidence>
<dbReference type="PRINTS" id="PR00380">
    <property type="entry name" value="KINESINHEAVY"/>
</dbReference>
<protein>
    <recommendedName>
        <fullName evidence="4">Kinesin-like protein</fullName>
    </recommendedName>
</protein>
<dbReference type="Pfam" id="PF23735">
    <property type="entry name" value="KIF9"/>
    <property type="match status" value="1"/>
</dbReference>
<evidence type="ECO:0000256" key="4">
    <source>
        <dbReference type="RuleBase" id="RU000394"/>
    </source>
</evidence>
<dbReference type="InterPro" id="IPR027417">
    <property type="entry name" value="P-loop_NTPase"/>
</dbReference>
<feature type="domain" description="Kinesin motor" evidence="5">
    <location>
        <begin position="3"/>
        <end position="346"/>
    </location>
</feature>
<dbReference type="SMART" id="SM00129">
    <property type="entry name" value="KISc"/>
    <property type="match status" value="1"/>
</dbReference>
<dbReference type="GO" id="GO:0008017">
    <property type="term" value="F:microtubule binding"/>
    <property type="evidence" value="ECO:0007669"/>
    <property type="project" value="InterPro"/>
</dbReference>
<dbReference type="GO" id="GO:0007018">
    <property type="term" value="P:microtubule-based movement"/>
    <property type="evidence" value="ECO:0007669"/>
    <property type="project" value="InterPro"/>
</dbReference>
<keyword evidence="1 3" id="KW-0547">Nucleotide-binding</keyword>
<keyword evidence="4" id="KW-0493">Microtubule</keyword>
<evidence type="ECO:0000313" key="7">
    <source>
        <dbReference type="EMBL" id="KAH0572735.1"/>
    </source>
</evidence>
<dbReference type="PROSITE" id="PS00411">
    <property type="entry name" value="KINESIN_MOTOR_1"/>
    <property type="match status" value="1"/>
</dbReference>
<reference evidence="6 7" key="1">
    <citation type="journal article" date="2014" name="PLoS Genet.">
        <title>The Genome of Spironucleus salmonicida Highlights a Fish Pathogen Adapted to Fluctuating Environments.</title>
        <authorList>
            <person name="Xu F."/>
            <person name="Jerlstrom-Hultqvist J."/>
            <person name="Einarsson E."/>
            <person name="Astvaldsson A."/>
            <person name="Svard S.G."/>
            <person name="Andersson J.O."/>
        </authorList>
    </citation>
    <scope>NUCLEOTIDE SEQUENCE</scope>
    <source>
        <strain evidence="7">ATCC 50377</strain>
    </source>
</reference>
<dbReference type="InterPro" id="IPR001752">
    <property type="entry name" value="Kinesin_motor_dom"/>
</dbReference>
<dbReference type="GO" id="GO:0003777">
    <property type="term" value="F:microtubule motor activity"/>
    <property type="evidence" value="ECO:0007669"/>
    <property type="project" value="InterPro"/>
</dbReference>
<dbReference type="InterPro" id="IPR056524">
    <property type="entry name" value="KIF6/9_C"/>
</dbReference>
<dbReference type="PANTHER" id="PTHR47968">
    <property type="entry name" value="CENTROMERE PROTEIN E"/>
    <property type="match status" value="1"/>
</dbReference>
<keyword evidence="3 4" id="KW-0505">Motor protein</keyword>
<evidence type="ECO:0000256" key="3">
    <source>
        <dbReference type="PROSITE-ProRule" id="PRU00283"/>
    </source>
</evidence>
<dbReference type="InterPro" id="IPR036961">
    <property type="entry name" value="Kinesin_motor_dom_sf"/>
</dbReference>
<dbReference type="EMBL" id="KI545956">
    <property type="protein sequence ID" value="EST49121.1"/>
    <property type="molecule type" value="Genomic_DNA"/>
</dbReference>